<dbReference type="AlphaFoldDB" id="A0A5E4EAS3"/>
<evidence type="ECO:0000256" key="1">
    <source>
        <dbReference type="SAM" id="MobiDB-lite"/>
    </source>
</evidence>
<evidence type="ECO:0000313" key="2">
    <source>
        <dbReference type="EMBL" id="VVA12476.1"/>
    </source>
</evidence>
<name>A0A5E4EAS3_PRUDU</name>
<accession>A0A5E4EAS3</accession>
<dbReference type="InParanoid" id="A0A5E4EAS3"/>
<sequence length="150" mass="17327">MKGASLLSSRDIVGHKECHALLRRAKLRRSGRRISTGHRWLLNGWLAEKRTPQSQSQYSHYPSGDRICNTKHDQVMIHAWQDQGITLIDDYKNPVIIFMNNNKLPAATQLSNLRQTKHQTKIRRTEIMDSNNPQQANEAAPVQHHGMSWR</sequence>
<protein>
    <submittedName>
        <fullName evidence="2">Uncharacterized protein</fullName>
    </submittedName>
</protein>
<feature type="region of interest" description="Disordered" evidence="1">
    <location>
        <begin position="131"/>
        <end position="150"/>
    </location>
</feature>
<evidence type="ECO:0000313" key="3">
    <source>
        <dbReference type="Proteomes" id="UP000327085"/>
    </source>
</evidence>
<gene>
    <name evidence="2" type="ORF">ALMOND_2B025767</name>
</gene>
<reference evidence="3" key="1">
    <citation type="journal article" date="2020" name="Plant J.">
        <title>Transposons played a major role in the diversification between the closely related almond and peach genomes: results from the almond genome sequence.</title>
        <authorList>
            <person name="Alioto T."/>
            <person name="Alexiou K.G."/>
            <person name="Bardil A."/>
            <person name="Barteri F."/>
            <person name="Castanera R."/>
            <person name="Cruz F."/>
            <person name="Dhingra A."/>
            <person name="Duval H."/>
            <person name="Fernandez I Marti A."/>
            <person name="Frias L."/>
            <person name="Galan B."/>
            <person name="Garcia J.L."/>
            <person name="Howad W."/>
            <person name="Gomez-Garrido J."/>
            <person name="Gut M."/>
            <person name="Julca I."/>
            <person name="Morata J."/>
            <person name="Puigdomenech P."/>
            <person name="Ribeca P."/>
            <person name="Rubio Cabetas M.J."/>
            <person name="Vlasova A."/>
            <person name="Wirthensohn M."/>
            <person name="Garcia-Mas J."/>
            <person name="Gabaldon T."/>
            <person name="Casacuberta J.M."/>
            <person name="Arus P."/>
        </authorList>
    </citation>
    <scope>NUCLEOTIDE SEQUENCE [LARGE SCALE GENOMIC DNA]</scope>
    <source>
        <strain evidence="3">cv. Texas</strain>
    </source>
</reference>
<dbReference type="EMBL" id="CABIKO010000005">
    <property type="protein sequence ID" value="VVA12476.1"/>
    <property type="molecule type" value="Genomic_DNA"/>
</dbReference>
<organism evidence="2 3">
    <name type="scientific">Prunus dulcis</name>
    <name type="common">Almond</name>
    <name type="synonym">Amygdalus dulcis</name>
    <dbReference type="NCBI Taxonomy" id="3755"/>
    <lineage>
        <taxon>Eukaryota</taxon>
        <taxon>Viridiplantae</taxon>
        <taxon>Streptophyta</taxon>
        <taxon>Embryophyta</taxon>
        <taxon>Tracheophyta</taxon>
        <taxon>Spermatophyta</taxon>
        <taxon>Magnoliopsida</taxon>
        <taxon>eudicotyledons</taxon>
        <taxon>Gunneridae</taxon>
        <taxon>Pentapetalae</taxon>
        <taxon>rosids</taxon>
        <taxon>fabids</taxon>
        <taxon>Rosales</taxon>
        <taxon>Rosaceae</taxon>
        <taxon>Amygdaloideae</taxon>
        <taxon>Amygdaleae</taxon>
        <taxon>Prunus</taxon>
    </lineage>
</organism>
<dbReference type="Proteomes" id="UP000327085">
    <property type="component" value="Chromosome 2"/>
</dbReference>
<proteinExistence type="predicted"/>
<dbReference type="Gramene" id="VVA12476">
    <property type="protein sequence ID" value="VVA12476"/>
    <property type="gene ID" value="Prudul26B025767"/>
</dbReference>